<evidence type="ECO:0000256" key="6">
    <source>
        <dbReference type="ARBA" id="ARBA00037982"/>
    </source>
</evidence>
<feature type="compositionally biased region" description="Acidic residues" evidence="11">
    <location>
        <begin position="737"/>
        <end position="754"/>
    </location>
</feature>
<dbReference type="GO" id="GO:0005829">
    <property type="term" value="C:cytosol"/>
    <property type="evidence" value="ECO:0007669"/>
    <property type="project" value="TreeGrafter"/>
</dbReference>
<dbReference type="InterPro" id="IPR011009">
    <property type="entry name" value="Kinase-like_dom_sf"/>
</dbReference>
<dbReference type="SMART" id="SM00220">
    <property type="entry name" value="S_TKc"/>
    <property type="match status" value="1"/>
</dbReference>
<dbReference type="FunFam" id="3.30.200.20:FF:000722">
    <property type="entry name" value="eIF-2-alpha kinase GCN2"/>
    <property type="match status" value="1"/>
</dbReference>
<dbReference type="GO" id="GO:0000124">
    <property type="term" value="C:SAGA complex"/>
    <property type="evidence" value="ECO:0007669"/>
    <property type="project" value="UniProtKB-UniRule"/>
</dbReference>
<dbReference type="Proteomes" id="UP000075881">
    <property type="component" value="Unassembled WGS sequence"/>
</dbReference>
<dbReference type="InterPro" id="IPR000719">
    <property type="entry name" value="Prot_kinase_dom"/>
</dbReference>
<dbReference type="Gene3D" id="1.10.246.140">
    <property type="match status" value="1"/>
</dbReference>
<reference evidence="15" key="1">
    <citation type="submission" date="2013-03" db="EMBL/GenBank/DDBJ databases">
        <title>The Genome Sequence of Anopheles christyi ACHKN1017.</title>
        <authorList>
            <consortium name="The Broad Institute Genomics Platform"/>
            <person name="Neafsey D.E."/>
            <person name="Besansky N."/>
            <person name="Walker B."/>
            <person name="Young S.K."/>
            <person name="Zeng Q."/>
            <person name="Gargeya S."/>
            <person name="Fitzgerald M."/>
            <person name="Haas B."/>
            <person name="Abouelleil A."/>
            <person name="Allen A.W."/>
            <person name="Alvarado L."/>
            <person name="Arachchi H.M."/>
            <person name="Berlin A.M."/>
            <person name="Chapman S.B."/>
            <person name="Gainer-Dewar J."/>
            <person name="Goldberg J."/>
            <person name="Griggs A."/>
            <person name="Gujja S."/>
            <person name="Hansen M."/>
            <person name="Howarth C."/>
            <person name="Imamovic A."/>
            <person name="Ireland A."/>
            <person name="Larimer J."/>
            <person name="McCowan C."/>
            <person name="Murphy C."/>
            <person name="Pearson M."/>
            <person name="Poon T.W."/>
            <person name="Priest M."/>
            <person name="Roberts A."/>
            <person name="Saif S."/>
            <person name="Shea T."/>
            <person name="Sisk P."/>
            <person name="Sykes S."/>
            <person name="Wortman J."/>
            <person name="Nusbaum C."/>
            <person name="Birren B."/>
        </authorList>
    </citation>
    <scope>NUCLEOTIDE SEQUENCE [LARGE SCALE GENOMIC DNA]</scope>
    <source>
        <strain evidence="15">ACHKN1017</strain>
    </source>
</reference>
<name>A0A182K1T6_9DIPT</name>
<dbReference type="SUPFAM" id="SSF54495">
    <property type="entry name" value="UBC-like"/>
    <property type="match status" value="1"/>
</dbReference>
<evidence type="ECO:0000256" key="5">
    <source>
        <dbReference type="ARBA" id="ARBA00022840"/>
    </source>
</evidence>
<dbReference type="InterPro" id="IPR008271">
    <property type="entry name" value="Ser/Thr_kinase_AS"/>
</dbReference>
<evidence type="ECO:0000256" key="2">
    <source>
        <dbReference type="ARBA" id="ARBA00022679"/>
    </source>
</evidence>
<keyword evidence="9" id="KW-0804">Transcription</keyword>
<comment type="subcellular location">
    <subcellularLocation>
        <location evidence="9">Nucleus</location>
        <location evidence="9">Nucleoplasm</location>
    </subcellularLocation>
</comment>
<feature type="region of interest" description="Disordered" evidence="11">
    <location>
        <begin position="732"/>
        <end position="777"/>
    </location>
</feature>
<dbReference type="InterPro" id="IPR050339">
    <property type="entry name" value="CC_SR_Kinase"/>
</dbReference>
<keyword evidence="9" id="KW-0811">Translocation</keyword>
<dbReference type="GO" id="GO:0070390">
    <property type="term" value="C:transcription export complex 2"/>
    <property type="evidence" value="ECO:0007669"/>
    <property type="project" value="UniProtKB-UniRule"/>
</dbReference>
<dbReference type="Gene3D" id="3.30.930.10">
    <property type="entry name" value="Bira Bifunctional Protein, Domain 2"/>
    <property type="match status" value="1"/>
</dbReference>
<dbReference type="PROSITE" id="PS50011">
    <property type="entry name" value="PROTEIN_KINASE_DOM"/>
    <property type="match status" value="2"/>
</dbReference>
<evidence type="ECO:0000256" key="7">
    <source>
        <dbReference type="ARBA" id="ARBA00047899"/>
    </source>
</evidence>
<comment type="subunit">
    <text evidence="9">Component of the nuclear pore complex (NPC)-associated TREX-2 complex (transcription and export complex 2). Component of the SAGA transcription coactivator-HAT complex. Within the SAGA complex, participates to a subcomplex of SAGA called the DUB module (deubiquitination module).</text>
</comment>
<feature type="compositionally biased region" description="Basic and acidic residues" evidence="11">
    <location>
        <begin position="252"/>
        <end position="266"/>
    </location>
</feature>
<comment type="function">
    <text evidence="9">Involved in mRNA export coupled transcription activation by association with both the TREX-2 and the SAGA complexes. The transcription regulatory histone acetylation (HAT) complex SAGA is a multiprotein complex that activates transcription by remodeling chromatin and mediating histone acetylation and deubiquitination. Within the SAGA complex, participates to a subcomplex that specifically deubiquitinates histones. The SAGA complex is recruited to specific gene promoters by activators, where it is required for transcription. The TREX-2 complex functions in docking export-competent ribonucleoprotein particles (mRNPs) to the nuclear entrance of the nuclear pore complex (nuclear basket). TREX-2 participates in mRNA export and accurate chromatin positioning in the nucleus by tethering genes to the nuclear periphery.</text>
</comment>
<dbReference type="EnsemblMetazoa" id="ACHR004720-RA">
    <property type="protein sequence ID" value="ACHR004720-PA"/>
    <property type="gene ID" value="ACHR004720"/>
</dbReference>
<keyword evidence="3 10" id="KW-0547">Nucleotide-binding</keyword>
<evidence type="ECO:0000259" key="13">
    <source>
        <dbReference type="PROSITE" id="PS50908"/>
    </source>
</evidence>
<feature type="compositionally biased region" description="Low complexity" evidence="11">
    <location>
        <begin position="755"/>
        <end position="770"/>
    </location>
</feature>
<dbReference type="Gene3D" id="1.10.510.10">
    <property type="entry name" value="Transferase(Phosphotransferase) domain 1"/>
    <property type="match status" value="2"/>
</dbReference>
<dbReference type="InterPro" id="IPR018783">
    <property type="entry name" value="TF_ENY2"/>
</dbReference>
<evidence type="ECO:0000313" key="14">
    <source>
        <dbReference type="EnsemblMetazoa" id="ACHR004720-PA"/>
    </source>
</evidence>
<dbReference type="GO" id="GO:0004694">
    <property type="term" value="F:eukaryotic translation initiation factor 2alpha kinase activity"/>
    <property type="evidence" value="ECO:0007669"/>
    <property type="project" value="TreeGrafter"/>
</dbReference>
<keyword evidence="9" id="KW-0813">Transport</keyword>
<feature type="binding site" evidence="10">
    <location>
        <position position="626"/>
    </location>
    <ligand>
        <name>ATP</name>
        <dbReference type="ChEBI" id="CHEBI:30616"/>
    </ligand>
</feature>
<dbReference type="HAMAP" id="MF_03046">
    <property type="entry name" value="ENY2_Sus1"/>
    <property type="match status" value="1"/>
</dbReference>
<dbReference type="InterPro" id="IPR016135">
    <property type="entry name" value="UBQ-conjugating_enzyme/RWD"/>
</dbReference>
<evidence type="ECO:0000256" key="4">
    <source>
        <dbReference type="ARBA" id="ARBA00022777"/>
    </source>
</evidence>
<evidence type="ECO:0000256" key="9">
    <source>
        <dbReference type="HAMAP-Rule" id="MF_03046"/>
    </source>
</evidence>
<feature type="domain" description="Protein kinase" evidence="12">
    <location>
        <begin position="597"/>
        <end position="1052"/>
    </location>
</feature>
<dbReference type="FunFam" id="3.10.110.10:FF:000050">
    <property type="entry name" value="eIF-2-alpha kinase GCN2"/>
    <property type="match status" value="1"/>
</dbReference>
<keyword evidence="5 10" id="KW-0067">ATP-binding</keyword>
<proteinExistence type="inferred from homology"/>
<reference evidence="14" key="2">
    <citation type="submission" date="2020-05" db="UniProtKB">
        <authorList>
            <consortium name="EnsemblMetazoa"/>
        </authorList>
    </citation>
    <scope>IDENTIFICATION</scope>
    <source>
        <strain evidence="14">ACHKN1017</strain>
    </source>
</reference>
<dbReference type="GO" id="GO:0006368">
    <property type="term" value="P:transcription elongation by RNA polymerase II"/>
    <property type="evidence" value="ECO:0007669"/>
    <property type="project" value="UniProtKB-UniRule"/>
</dbReference>
<dbReference type="GO" id="GO:1990625">
    <property type="term" value="P:negative regulation of cytoplasmic translational initiation in response to stress"/>
    <property type="evidence" value="ECO:0007669"/>
    <property type="project" value="TreeGrafter"/>
</dbReference>
<accession>A0A182K1T6</accession>
<comment type="similarity">
    <text evidence="6">Belongs to the protein kinase superfamily. Ser/Thr protein kinase family. GCN2 subfamily.</text>
</comment>
<keyword evidence="9" id="KW-0156">Chromatin regulator</keyword>
<evidence type="ECO:0000259" key="12">
    <source>
        <dbReference type="PROSITE" id="PS50011"/>
    </source>
</evidence>
<keyword evidence="9" id="KW-0539">Nucleus</keyword>
<evidence type="ECO:0000256" key="8">
    <source>
        <dbReference type="ARBA" id="ARBA00048679"/>
    </source>
</evidence>
<feature type="domain" description="RWD" evidence="13">
    <location>
        <begin position="96"/>
        <end position="206"/>
    </location>
</feature>
<dbReference type="PROSITE" id="PS50908">
    <property type="entry name" value="RWD"/>
    <property type="match status" value="1"/>
</dbReference>
<dbReference type="STRING" id="43041.A0A182K1T6"/>
<dbReference type="SMART" id="SM00591">
    <property type="entry name" value="RWD"/>
    <property type="match status" value="1"/>
</dbReference>
<dbReference type="Pfam" id="PF05773">
    <property type="entry name" value="RWD"/>
    <property type="match status" value="1"/>
</dbReference>
<keyword evidence="1" id="KW-0723">Serine/threonine-protein kinase</keyword>
<dbReference type="Pfam" id="PF10163">
    <property type="entry name" value="EnY2"/>
    <property type="match status" value="1"/>
</dbReference>
<dbReference type="PROSITE" id="PS00107">
    <property type="entry name" value="PROTEIN_KINASE_ATP"/>
    <property type="match status" value="1"/>
</dbReference>
<dbReference type="GO" id="GO:0005524">
    <property type="term" value="F:ATP binding"/>
    <property type="evidence" value="ECO:0007669"/>
    <property type="project" value="UniProtKB-UniRule"/>
</dbReference>
<keyword evidence="9" id="KW-0653">Protein transport</keyword>
<dbReference type="Gene3D" id="3.10.110.10">
    <property type="entry name" value="Ubiquitin Conjugating Enzyme"/>
    <property type="match status" value="1"/>
</dbReference>
<comment type="catalytic activity">
    <reaction evidence="7">
        <text>L-threonyl-[protein] + ATP = O-phospho-L-threonyl-[protein] + ADP + H(+)</text>
        <dbReference type="Rhea" id="RHEA:46608"/>
        <dbReference type="Rhea" id="RHEA-COMP:11060"/>
        <dbReference type="Rhea" id="RHEA-COMP:11605"/>
        <dbReference type="ChEBI" id="CHEBI:15378"/>
        <dbReference type="ChEBI" id="CHEBI:30013"/>
        <dbReference type="ChEBI" id="CHEBI:30616"/>
        <dbReference type="ChEBI" id="CHEBI:61977"/>
        <dbReference type="ChEBI" id="CHEBI:456216"/>
        <dbReference type="EC" id="2.7.11.1"/>
    </reaction>
</comment>
<dbReference type="CDD" id="cd14046">
    <property type="entry name" value="STKc_EIF2AK4_GCN2_rpt2"/>
    <property type="match status" value="1"/>
</dbReference>
<keyword evidence="9" id="KW-0010">Activator</keyword>
<feature type="domain" description="Protein kinase" evidence="12">
    <location>
        <begin position="306"/>
        <end position="580"/>
    </location>
</feature>
<dbReference type="VEuPathDB" id="VectorBase:ACHR004720"/>
<dbReference type="PROSITE" id="PS00108">
    <property type="entry name" value="PROTEIN_KINASE_ST"/>
    <property type="match status" value="1"/>
</dbReference>
<feature type="compositionally biased region" description="Low complexity" evidence="11">
    <location>
        <begin position="269"/>
        <end position="280"/>
    </location>
</feature>
<dbReference type="CDD" id="cd23823">
    <property type="entry name" value="RWD_GCN2"/>
    <property type="match status" value="1"/>
</dbReference>
<protein>
    <recommendedName>
        <fullName evidence="9">Enhancer of yellow 2 transcription factor</fullName>
    </recommendedName>
</protein>
<dbReference type="SUPFAM" id="SSF55681">
    <property type="entry name" value="Class II aaRS and biotin synthetases"/>
    <property type="match status" value="1"/>
</dbReference>
<keyword evidence="4" id="KW-0418">Kinase</keyword>
<feature type="region of interest" description="Disordered" evidence="11">
    <location>
        <begin position="252"/>
        <end position="286"/>
    </location>
</feature>
<evidence type="ECO:0000256" key="10">
    <source>
        <dbReference type="PROSITE-ProRule" id="PRU10141"/>
    </source>
</evidence>
<keyword evidence="9" id="KW-0509">mRNA transport</keyword>
<keyword evidence="9" id="KW-0805">Transcription regulation</keyword>
<dbReference type="InterPro" id="IPR017441">
    <property type="entry name" value="Protein_kinase_ATP_BS"/>
</dbReference>
<dbReference type="InterPro" id="IPR038212">
    <property type="entry name" value="TF_EnY2_sf"/>
</dbReference>
<keyword evidence="2" id="KW-0808">Transferase</keyword>
<dbReference type="InterPro" id="IPR006575">
    <property type="entry name" value="RWD_dom"/>
</dbReference>
<dbReference type="GO" id="GO:0006325">
    <property type="term" value="P:chromatin organization"/>
    <property type="evidence" value="ECO:0007669"/>
    <property type="project" value="UniProtKB-KW"/>
</dbReference>
<dbReference type="GO" id="GO:0015031">
    <property type="term" value="P:protein transport"/>
    <property type="evidence" value="ECO:0007669"/>
    <property type="project" value="UniProtKB-KW"/>
</dbReference>
<dbReference type="GO" id="GO:0003713">
    <property type="term" value="F:transcription coactivator activity"/>
    <property type="evidence" value="ECO:0007669"/>
    <property type="project" value="UniProtKB-UniRule"/>
</dbReference>
<comment type="similarity">
    <text evidence="9">Belongs to the ENY2 family.</text>
</comment>
<keyword evidence="15" id="KW-1185">Reference proteome</keyword>
<evidence type="ECO:0000313" key="15">
    <source>
        <dbReference type="Proteomes" id="UP000075881"/>
    </source>
</evidence>
<sequence length="1740" mass="193667">MYSKSVDQITILHGDRTKLKDLLRLRLIECGWNDQVRYLCRQAIAESSQTNVDAVVQVVTPEARTLIPDVVKRELLQKIRMSLLQQEKLDLSISSRYAHEPGSIFHDEVEDLRPRTGKWKPLELRLHLTPQRGSAKEAYVKADLLITCPPKYPKCPPKLELKNAVGLSDSVVRELTEKLEQLAEELKGEVMIFELANTVQAFLHQYNVPPKGSFYDEMLANQQKQALARQNTLQAEENLKRQAIQDELQRRKKELERTRRESRHSTNESSPMHRLHSSSSTENSDGAVCLEHKRSEVLYFRDGRKVLRGSCLGHSQRGCITYAGIDQQTGELVYLTEWTLYYDGDSSTESRTIRGRPVETVIGDMERLLESLIPLKHKHLIAYEGVLCRMGKEALTLFVVQEFILGTSLFSISGSLGWSVEGASMVAKGTLEALIYLHNNGVSHDNLSDSTVFMDNAGMVRVADFRLIPFIQELGDGHYLLHQSLRSPDLSSLGGLIEALLAPHSEMKDFVDRCKSERTISATELLDHPFLRSTLLHIDHVTVGLQQVTAAVHKTLPASTAVGQRTEIDQQQLVPYMPLMMNGSGTGQEKSRIQTEFELLSYLGKGAYGDVLKVRNKLDNREYAIKRIRLPARSKQFYKKMTREVELLSRLNHENVVRYYNSWVEATSTSEMVAATDTEGEMAGGTLSSCDWSVASRPKRKSSRVRRTTEVATGVVKKGISDKNIECFVDFLPNDTSSEDDDEDDDDETNDLDGDSSSSSESDESSGSLSNHRKLDEVSFNDSSGGIEFVGSNGEAPSYNSYGEAGSAAENGAAGDAGGKKVPTVTTPAPPEILYMYIQMEFCEKSTLRTAIDAGLHQDIDRVWRLFREIVEGLSHIHQQGMIHRDLKPVNIFLDSRDQVKIGDFGLATTSILALQTQGHQNASSGQVGYLAVATTQPGKSSDIGYSLTGKVGTALYVAPELTGNASRSTYNQKVDLYSLGIILFEMSSQPINTGMERVKTLMDLRSDAIRLPETLLTDARYSRLVQVIRWLLNHDPQRRPTAEELLCSELVPRTRLEAEEIQDVVRHILSNPQSRHYKHLIARCFSQESDPICELSYHLDMVPMIPILPRFDYVKAKLVALFRKHGAIEVVTPLLTPYTKQHAARSNTVKLMTHSGSVVTLPDDLRVPFLRYIALNGIKNIRRYSIGRVYREKKVFNFHPKQVYECAFDIVTPSRGHLITDAEMLAIATNVMRELDLLQGRNVFFRLNHIGLLRAILIHCNVPLDKYRELFEMVAEFLDDKISKFQLSSLINSLIGGSTAKINVSYLCDALQLELSSVGLLGGSILKSIIRGKGEAASLAKVALRELETVVTLAQNMGVQCPLNVCPGLPVNYERAKTGGIVWQLLGELKPKRKNPLTTIAVGGRYDGKLAEFQKSGINNGLQVPKVDLSGAGFSFLLDKLVNAIAPSAGYEPTEVMIGVTGSRPQLKEVAQILRPLWSNSIKTCVVETSAGAVDDLGKEAGATVVVMLGDGGEMRVRSWNHDRFQEHHVTRPELMPYILRTLRRSDVSTGEISQALQTTSLGGSSTSASFSYSSSFTAISSSASMRLSSATSGAASQQPSINTSPPLDLVFLTSEKINTSKKRRYEHQVEHKMSPVLSKFHRKEKVTLIMVDVPSVPLRGLVGLIDPLECGSQEDDDIPSGSSIDRLELQSLCERYPKYKRQLMEIYNEIVDLFAQSKGTTPVVGLYSVIDTFCRLIL</sequence>
<dbReference type="SUPFAM" id="SSF56112">
    <property type="entry name" value="Protein kinase-like (PK-like)"/>
    <property type="match status" value="2"/>
</dbReference>
<dbReference type="Gene3D" id="3.30.200.20">
    <property type="entry name" value="Phosphorylase Kinase, domain 1"/>
    <property type="match status" value="1"/>
</dbReference>
<dbReference type="GO" id="GO:0005643">
    <property type="term" value="C:nuclear pore"/>
    <property type="evidence" value="ECO:0007669"/>
    <property type="project" value="UniProtKB-UniRule"/>
</dbReference>
<dbReference type="PANTHER" id="PTHR11042">
    <property type="entry name" value="EUKARYOTIC TRANSLATION INITIATION FACTOR 2-ALPHA KINASE EIF2-ALPHA KINASE -RELATED"/>
    <property type="match status" value="1"/>
</dbReference>
<dbReference type="Pfam" id="PF00069">
    <property type="entry name" value="Pkinase"/>
    <property type="match status" value="2"/>
</dbReference>
<dbReference type="GO" id="GO:0006406">
    <property type="term" value="P:mRNA export from nucleus"/>
    <property type="evidence" value="ECO:0007669"/>
    <property type="project" value="UniProtKB-UniRule"/>
</dbReference>
<evidence type="ECO:0000256" key="1">
    <source>
        <dbReference type="ARBA" id="ARBA00022527"/>
    </source>
</evidence>
<evidence type="ECO:0000256" key="11">
    <source>
        <dbReference type="SAM" id="MobiDB-lite"/>
    </source>
</evidence>
<dbReference type="InterPro" id="IPR045864">
    <property type="entry name" value="aa-tRNA-synth_II/BPL/LPL"/>
</dbReference>
<comment type="catalytic activity">
    <reaction evidence="8">
        <text>L-seryl-[protein] + ATP = O-phospho-L-seryl-[protein] + ADP + H(+)</text>
        <dbReference type="Rhea" id="RHEA:17989"/>
        <dbReference type="Rhea" id="RHEA-COMP:9863"/>
        <dbReference type="Rhea" id="RHEA-COMP:11604"/>
        <dbReference type="ChEBI" id="CHEBI:15378"/>
        <dbReference type="ChEBI" id="CHEBI:29999"/>
        <dbReference type="ChEBI" id="CHEBI:30616"/>
        <dbReference type="ChEBI" id="CHEBI:83421"/>
        <dbReference type="ChEBI" id="CHEBI:456216"/>
        <dbReference type="EC" id="2.7.11.1"/>
    </reaction>
</comment>
<gene>
    <name evidence="9" type="primary">e(y)2</name>
</gene>
<dbReference type="GO" id="GO:0005654">
    <property type="term" value="C:nucleoplasm"/>
    <property type="evidence" value="ECO:0007669"/>
    <property type="project" value="UniProtKB-SubCell"/>
</dbReference>
<dbReference type="PANTHER" id="PTHR11042:SF136">
    <property type="entry name" value="EIF-2-ALPHA KINASE GCN2"/>
    <property type="match status" value="1"/>
</dbReference>
<evidence type="ECO:0000256" key="3">
    <source>
        <dbReference type="ARBA" id="ARBA00022741"/>
    </source>
</evidence>
<organism evidence="14 15">
    <name type="scientific">Anopheles christyi</name>
    <dbReference type="NCBI Taxonomy" id="43041"/>
    <lineage>
        <taxon>Eukaryota</taxon>
        <taxon>Metazoa</taxon>
        <taxon>Ecdysozoa</taxon>
        <taxon>Arthropoda</taxon>
        <taxon>Hexapoda</taxon>
        <taxon>Insecta</taxon>
        <taxon>Pterygota</taxon>
        <taxon>Neoptera</taxon>
        <taxon>Endopterygota</taxon>
        <taxon>Diptera</taxon>
        <taxon>Nematocera</taxon>
        <taxon>Culicoidea</taxon>
        <taxon>Culicidae</taxon>
        <taxon>Anophelinae</taxon>
        <taxon>Anopheles</taxon>
    </lineage>
</organism>
<dbReference type="GO" id="GO:0071819">
    <property type="term" value="C:DUBm complex"/>
    <property type="evidence" value="ECO:0007669"/>
    <property type="project" value="UniProtKB-UniRule"/>
</dbReference>